<evidence type="ECO:0008006" key="9">
    <source>
        <dbReference type="Google" id="ProtNLM"/>
    </source>
</evidence>
<evidence type="ECO:0000256" key="5">
    <source>
        <dbReference type="ARBA" id="ARBA00023329"/>
    </source>
</evidence>
<keyword evidence="8" id="KW-1185">Reference proteome</keyword>
<comment type="caution">
    <text evidence="7">The sequence shown here is derived from an EMBL/GenBank/DDBJ whole genome shotgun (WGS) entry which is preliminary data.</text>
</comment>
<sequence>MSGQTAAANVAGQAAQQSGILVKLLIFAAALAFAPVSSYFLSKDYLWDGNAVLAAITAIVAANVVLVTYVILSIREERAALLVSPASRKEPTGESKKEK</sequence>
<keyword evidence="5" id="KW-0968">Cytoplasmic vesicle</keyword>
<evidence type="ECO:0000256" key="2">
    <source>
        <dbReference type="ARBA" id="ARBA00022824"/>
    </source>
</evidence>
<evidence type="ECO:0000256" key="3">
    <source>
        <dbReference type="ARBA" id="ARBA00022989"/>
    </source>
</evidence>
<dbReference type="Pfam" id="PF09446">
    <property type="entry name" value="VMA21"/>
    <property type="match status" value="1"/>
</dbReference>
<proteinExistence type="predicted"/>
<gene>
    <name evidence="7" type="ORF">C8Q71DRAFT_852420</name>
</gene>
<feature type="transmembrane region" description="Helical" evidence="6">
    <location>
        <begin position="52"/>
        <end position="72"/>
    </location>
</feature>
<evidence type="ECO:0000313" key="8">
    <source>
        <dbReference type="Proteomes" id="UP000814176"/>
    </source>
</evidence>
<protein>
    <recommendedName>
        <fullName evidence="9">Vacuolar ATPase assembly integral membrane protein VMA21</fullName>
    </recommendedName>
</protein>
<evidence type="ECO:0000256" key="6">
    <source>
        <dbReference type="SAM" id="Phobius"/>
    </source>
</evidence>
<evidence type="ECO:0000313" key="7">
    <source>
        <dbReference type="EMBL" id="KAH9843898.1"/>
    </source>
</evidence>
<keyword evidence="3 6" id="KW-1133">Transmembrane helix</keyword>
<dbReference type="InterPro" id="IPR019013">
    <property type="entry name" value="Vma21"/>
</dbReference>
<keyword evidence="1 6" id="KW-0812">Transmembrane</keyword>
<reference evidence="7 8" key="1">
    <citation type="journal article" date="2021" name="Environ. Microbiol.">
        <title>Gene family expansions and transcriptome signatures uncover fungal adaptations to wood decay.</title>
        <authorList>
            <person name="Hage H."/>
            <person name="Miyauchi S."/>
            <person name="Viragh M."/>
            <person name="Drula E."/>
            <person name="Min B."/>
            <person name="Chaduli D."/>
            <person name="Navarro D."/>
            <person name="Favel A."/>
            <person name="Norest M."/>
            <person name="Lesage-Meessen L."/>
            <person name="Balint B."/>
            <person name="Merenyi Z."/>
            <person name="de Eugenio L."/>
            <person name="Morin E."/>
            <person name="Martinez A.T."/>
            <person name="Baldrian P."/>
            <person name="Stursova M."/>
            <person name="Martinez M.J."/>
            <person name="Novotny C."/>
            <person name="Magnuson J.K."/>
            <person name="Spatafora J.W."/>
            <person name="Maurice S."/>
            <person name="Pangilinan J."/>
            <person name="Andreopoulos W."/>
            <person name="LaButti K."/>
            <person name="Hundley H."/>
            <person name="Na H."/>
            <person name="Kuo A."/>
            <person name="Barry K."/>
            <person name="Lipzen A."/>
            <person name="Henrissat B."/>
            <person name="Riley R."/>
            <person name="Ahrendt S."/>
            <person name="Nagy L.G."/>
            <person name="Grigoriev I.V."/>
            <person name="Martin F."/>
            <person name="Rosso M.N."/>
        </authorList>
    </citation>
    <scope>NUCLEOTIDE SEQUENCE [LARGE SCALE GENOMIC DNA]</scope>
    <source>
        <strain evidence="7 8">CIRM-BRFM 1785</strain>
    </source>
</reference>
<keyword evidence="2" id="KW-0256">Endoplasmic reticulum</keyword>
<accession>A0ABQ8KXX5</accession>
<dbReference type="RefSeq" id="XP_047784708.1">
    <property type="nucleotide sequence ID" value="XM_047926830.1"/>
</dbReference>
<keyword evidence="4 6" id="KW-0472">Membrane</keyword>
<evidence type="ECO:0000256" key="4">
    <source>
        <dbReference type="ARBA" id="ARBA00023136"/>
    </source>
</evidence>
<name>A0ABQ8KXX5_9APHY</name>
<dbReference type="EMBL" id="JADCUA010000001">
    <property type="protein sequence ID" value="KAH9843898.1"/>
    <property type="molecule type" value="Genomic_DNA"/>
</dbReference>
<dbReference type="Proteomes" id="UP000814176">
    <property type="component" value="Unassembled WGS sequence"/>
</dbReference>
<dbReference type="GeneID" id="72007562"/>
<organism evidence="7 8">
    <name type="scientific">Rhodofomes roseus</name>
    <dbReference type="NCBI Taxonomy" id="34475"/>
    <lineage>
        <taxon>Eukaryota</taxon>
        <taxon>Fungi</taxon>
        <taxon>Dikarya</taxon>
        <taxon>Basidiomycota</taxon>
        <taxon>Agaricomycotina</taxon>
        <taxon>Agaricomycetes</taxon>
        <taxon>Polyporales</taxon>
        <taxon>Rhodofomes</taxon>
    </lineage>
</organism>
<evidence type="ECO:0000256" key="1">
    <source>
        <dbReference type="ARBA" id="ARBA00022692"/>
    </source>
</evidence>
<feature type="transmembrane region" description="Helical" evidence="6">
    <location>
        <begin position="20"/>
        <end position="40"/>
    </location>
</feature>